<comment type="caution">
    <text evidence="1">The sequence shown here is derived from an EMBL/GenBank/DDBJ whole genome shotgun (WGS) entry which is preliminary data.</text>
</comment>
<dbReference type="AlphaFoldDB" id="A0A4Z2I7G2"/>
<accession>A0A4Z2I7G2</accession>
<sequence length="96" mass="10297">MQVKAIAAPALQSGHWMPGWCIVPVPGPSALEPGALEQVEQRHGGLTDIHEGRLNVALQAQGAGASRFSGLRGPDRTWRASGCLEPFALRAAFRWK</sequence>
<reference evidence="1 2" key="1">
    <citation type="submission" date="2019-03" db="EMBL/GenBank/DDBJ databases">
        <title>First draft genome of Liparis tanakae, snailfish: a comprehensive survey of snailfish specific genes.</title>
        <authorList>
            <person name="Kim W."/>
            <person name="Song I."/>
            <person name="Jeong J.-H."/>
            <person name="Kim D."/>
            <person name="Kim S."/>
            <person name="Ryu S."/>
            <person name="Song J.Y."/>
            <person name="Lee S.K."/>
        </authorList>
    </citation>
    <scope>NUCLEOTIDE SEQUENCE [LARGE SCALE GENOMIC DNA]</scope>
    <source>
        <tissue evidence="1">Muscle</tissue>
    </source>
</reference>
<evidence type="ECO:0000313" key="1">
    <source>
        <dbReference type="EMBL" id="TNN73888.1"/>
    </source>
</evidence>
<evidence type="ECO:0000313" key="2">
    <source>
        <dbReference type="Proteomes" id="UP000314294"/>
    </source>
</evidence>
<dbReference type="Proteomes" id="UP000314294">
    <property type="component" value="Unassembled WGS sequence"/>
</dbReference>
<dbReference type="EMBL" id="SRLO01000120">
    <property type="protein sequence ID" value="TNN73888.1"/>
    <property type="molecule type" value="Genomic_DNA"/>
</dbReference>
<protein>
    <submittedName>
        <fullName evidence="1">Uncharacterized protein</fullName>
    </submittedName>
</protein>
<name>A0A4Z2I7G2_9TELE</name>
<gene>
    <name evidence="1" type="ORF">EYF80_015905</name>
</gene>
<organism evidence="1 2">
    <name type="scientific">Liparis tanakae</name>
    <name type="common">Tanaka's snailfish</name>
    <dbReference type="NCBI Taxonomy" id="230148"/>
    <lineage>
        <taxon>Eukaryota</taxon>
        <taxon>Metazoa</taxon>
        <taxon>Chordata</taxon>
        <taxon>Craniata</taxon>
        <taxon>Vertebrata</taxon>
        <taxon>Euteleostomi</taxon>
        <taxon>Actinopterygii</taxon>
        <taxon>Neopterygii</taxon>
        <taxon>Teleostei</taxon>
        <taxon>Neoteleostei</taxon>
        <taxon>Acanthomorphata</taxon>
        <taxon>Eupercaria</taxon>
        <taxon>Perciformes</taxon>
        <taxon>Cottioidei</taxon>
        <taxon>Cottales</taxon>
        <taxon>Liparidae</taxon>
        <taxon>Liparis</taxon>
    </lineage>
</organism>
<keyword evidence="2" id="KW-1185">Reference proteome</keyword>
<proteinExistence type="predicted"/>